<dbReference type="PANTHER" id="PTHR12684">
    <property type="entry name" value="PUTATIVE PHOSPHOTRANSFERASE"/>
    <property type="match status" value="1"/>
</dbReference>
<dbReference type="InterPro" id="IPR042081">
    <property type="entry name" value="RNA_2'-PTrans_C"/>
</dbReference>
<protein>
    <recommendedName>
        <fullName evidence="5">Probable RNA 2'-phosphotransferase</fullName>
        <ecNumber evidence="5">2.7.1.-</ecNumber>
    </recommendedName>
</protein>
<dbReference type="GO" id="GO:0006388">
    <property type="term" value="P:tRNA splicing, via endonucleolytic cleavage and ligation"/>
    <property type="evidence" value="ECO:0007669"/>
    <property type="project" value="UniProtKB-UniRule"/>
</dbReference>
<organism evidence="6">
    <name type="scientific">Fervidicoccus fontis</name>
    <dbReference type="NCBI Taxonomy" id="683846"/>
    <lineage>
        <taxon>Archaea</taxon>
        <taxon>Thermoproteota</taxon>
        <taxon>Thermoprotei</taxon>
        <taxon>Fervidicoccales</taxon>
        <taxon>Fervidicoccaceae</taxon>
        <taxon>Fervidicoccus</taxon>
    </lineage>
</organism>
<dbReference type="EC" id="2.7.1.-" evidence="5"/>
<dbReference type="AlphaFoldDB" id="A0A7J3ZJX1"/>
<keyword evidence="3 5" id="KW-0520">NAD</keyword>
<comment type="caution">
    <text evidence="6">The sequence shown here is derived from an EMBL/GenBank/DDBJ whole genome shotgun (WGS) entry which is preliminary data.</text>
</comment>
<evidence type="ECO:0000256" key="3">
    <source>
        <dbReference type="ARBA" id="ARBA00023027"/>
    </source>
</evidence>
<sequence length="234" mass="27010">MKGIYKCIKCGAYTESRVHCGLEAQLLLDGSRRERLSKLISFILRHRPEEACVSLDPEGWVLIDELVIGIKTCWRNRHRYSWVAGEHVLALARLDCKGRFEVSDDRAIRARYGHSRTVASKLKLEYLEDAFTRTLFHGTQERFVKNIIREGIRSLNRAFVHLSLSIEDACNVGRRHGPRPVVLVVDADCIRKRGYSIYFASNTVRLSKAVPPECIRESLLLLKWCKWYNCYPTS</sequence>
<evidence type="ECO:0000256" key="4">
    <source>
        <dbReference type="ARBA" id="ARBA00025212"/>
    </source>
</evidence>
<dbReference type="GO" id="GO:0003950">
    <property type="term" value="F:NAD+ poly-ADP-ribosyltransferase activity"/>
    <property type="evidence" value="ECO:0007669"/>
    <property type="project" value="InterPro"/>
</dbReference>
<evidence type="ECO:0000313" key="6">
    <source>
        <dbReference type="EMBL" id="HHQ80353.1"/>
    </source>
</evidence>
<name>A0A7J3ZJX1_9CREN</name>
<reference evidence="6" key="1">
    <citation type="journal article" date="2020" name="mSystems">
        <title>Genome- and Community-Level Interaction Insights into Carbon Utilization and Element Cycling Functions of Hydrothermarchaeota in Hydrothermal Sediment.</title>
        <authorList>
            <person name="Zhou Z."/>
            <person name="Liu Y."/>
            <person name="Xu W."/>
            <person name="Pan J."/>
            <person name="Luo Z.H."/>
            <person name="Li M."/>
        </authorList>
    </citation>
    <scope>NUCLEOTIDE SEQUENCE [LARGE SCALE GENOMIC DNA]</scope>
    <source>
        <strain evidence="6">SpSt-1116</strain>
    </source>
</reference>
<accession>A0A7J3ZJX1</accession>
<keyword evidence="2 5" id="KW-0808">Transferase</keyword>
<proteinExistence type="inferred from homology"/>
<dbReference type="HAMAP" id="MF_00299">
    <property type="entry name" value="KptA"/>
    <property type="match status" value="1"/>
</dbReference>
<evidence type="ECO:0000256" key="2">
    <source>
        <dbReference type="ARBA" id="ARBA00022679"/>
    </source>
</evidence>
<dbReference type="PANTHER" id="PTHR12684:SF2">
    <property type="entry name" value="TRNA 2'-PHOSPHOTRANSFERASE 1"/>
    <property type="match status" value="1"/>
</dbReference>
<dbReference type="EMBL" id="DRZC01000033">
    <property type="protein sequence ID" value="HHQ80353.1"/>
    <property type="molecule type" value="Genomic_DNA"/>
</dbReference>
<dbReference type="Pfam" id="PF01885">
    <property type="entry name" value="PTS_2-RNA"/>
    <property type="match status" value="1"/>
</dbReference>
<comment type="similarity">
    <text evidence="1 5">Belongs to the KptA/TPT1 family.</text>
</comment>
<dbReference type="Gene3D" id="1.10.10.970">
    <property type="entry name" value="RNA 2'-phosphotransferase, Tpt1/KptA family, N-terminal domain"/>
    <property type="match status" value="1"/>
</dbReference>
<dbReference type="InterPro" id="IPR042080">
    <property type="entry name" value="RNA_2'-PTrans_N"/>
</dbReference>
<comment type="function">
    <text evidence="4 5">Removes the 2'-phosphate from RNA via an intermediate in which the phosphate is ADP-ribosylated by NAD followed by a presumed transesterification to release the RNA and generate ADP-ribose 1''-2''-cyclic phosphate (APPR&gt;P). May function as an ADP-ribosylase.</text>
</comment>
<dbReference type="GO" id="GO:0000215">
    <property type="term" value="F:tRNA 2'-phosphotransferase activity"/>
    <property type="evidence" value="ECO:0007669"/>
    <property type="project" value="TreeGrafter"/>
</dbReference>
<dbReference type="Gene3D" id="3.20.170.30">
    <property type="match status" value="1"/>
</dbReference>
<evidence type="ECO:0000256" key="5">
    <source>
        <dbReference type="HAMAP-Rule" id="MF_00299"/>
    </source>
</evidence>
<gene>
    <name evidence="5" type="primary">kptA</name>
    <name evidence="6" type="ORF">ENM78_02670</name>
</gene>
<dbReference type="InterPro" id="IPR022928">
    <property type="entry name" value="RNA_2'-PTrans_KptA"/>
</dbReference>
<evidence type="ECO:0000256" key="1">
    <source>
        <dbReference type="ARBA" id="ARBA00009836"/>
    </source>
</evidence>
<dbReference type="InterPro" id="IPR002745">
    <property type="entry name" value="Ptrans_KptA/Tpt1"/>
</dbReference>
<dbReference type="SUPFAM" id="SSF56399">
    <property type="entry name" value="ADP-ribosylation"/>
    <property type="match status" value="1"/>
</dbReference>